<dbReference type="GO" id="GO:0004930">
    <property type="term" value="F:G protein-coupled receptor activity"/>
    <property type="evidence" value="ECO:0007669"/>
    <property type="project" value="UniProtKB-KW"/>
</dbReference>
<dbReference type="PANTHER" id="PTHR24243">
    <property type="entry name" value="G-PROTEIN COUPLED RECEPTOR"/>
    <property type="match status" value="1"/>
</dbReference>
<evidence type="ECO:0000256" key="7">
    <source>
        <dbReference type="ARBA" id="ARBA00023224"/>
    </source>
</evidence>
<dbReference type="GO" id="GO:0005886">
    <property type="term" value="C:plasma membrane"/>
    <property type="evidence" value="ECO:0007669"/>
    <property type="project" value="TreeGrafter"/>
</dbReference>
<dbReference type="SUPFAM" id="SSF81321">
    <property type="entry name" value="Family A G protein-coupled receptor-like"/>
    <property type="match status" value="1"/>
</dbReference>
<feature type="transmembrane region" description="Helical" evidence="8">
    <location>
        <begin position="75"/>
        <end position="93"/>
    </location>
</feature>
<evidence type="ECO:0000256" key="4">
    <source>
        <dbReference type="ARBA" id="ARBA00023040"/>
    </source>
</evidence>
<reference evidence="10" key="1">
    <citation type="submission" date="2019-08" db="EMBL/GenBank/DDBJ databases">
        <title>The improved chromosome-level genome for the pearl oyster Pinctada fucata martensii using PacBio sequencing and Hi-C.</title>
        <authorList>
            <person name="Zheng Z."/>
        </authorList>
    </citation>
    <scope>NUCLEOTIDE SEQUENCE</scope>
    <source>
        <strain evidence="10">ZZ-2019</strain>
        <tissue evidence="10">Adductor muscle</tissue>
    </source>
</reference>
<organism evidence="10 11">
    <name type="scientific">Pinctada imbricata</name>
    <name type="common">Atlantic pearl-oyster</name>
    <name type="synonym">Pinctada martensii</name>
    <dbReference type="NCBI Taxonomy" id="66713"/>
    <lineage>
        <taxon>Eukaryota</taxon>
        <taxon>Metazoa</taxon>
        <taxon>Spiralia</taxon>
        <taxon>Lophotrochozoa</taxon>
        <taxon>Mollusca</taxon>
        <taxon>Bivalvia</taxon>
        <taxon>Autobranchia</taxon>
        <taxon>Pteriomorphia</taxon>
        <taxon>Pterioida</taxon>
        <taxon>Pterioidea</taxon>
        <taxon>Pteriidae</taxon>
        <taxon>Pinctada</taxon>
    </lineage>
</organism>
<keyword evidence="3 8" id="KW-1133">Transmembrane helix</keyword>
<evidence type="ECO:0000256" key="3">
    <source>
        <dbReference type="ARBA" id="ARBA00022989"/>
    </source>
</evidence>
<dbReference type="Proteomes" id="UP001186944">
    <property type="component" value="Unassembled WGS sequence"/>
</dbReference>
<evidence type="ECO:0000259" key="9">
    <source>
        <dbReference type="PROSITE" id="PS50262"/>
    </source>
</evidence>
<evidence type="ECO:0000256" key="8">
    <source>
        <dbReference type="SAM" id="Phobius"/>
    </source>
</evidence>
<proteinExistence type="predicted"/>
<dbReference type="Gene3D" id="1.20.1070.10">
    <property type="entry name" value="Rhodopsin 7-helix transmembrane proteins"/>
    <property type="match status" value="1"/>
</dbReference>
<keyword evidence="7" id="KW-0807">Transducer</keyword>
<dbReference type="PANTHER" id="PTHR24243:SF230">
    <property type="entry name" value="G-PROTEIN COUPLED RECEPTORS FAMILY 1 PROFILE DOMAIN-CONTAINING PROTEIN"/>
    <property type="match status" value="1"/>
</dbReference>
<feature type="transmembrane region" description="Helical" evidence="8">
    <location>
        <begin position="323"/>
        <end position="344"/>
    </location>
</feature>
<feature type="transmembrane region" description="Helical" evidence="8">
    <location>
        <begin position="44"/>
        <end position="66"/>
    </location>
</feature>
<comment type="subcellular location">
    <subcellularLocation>
        <location evidence="1">Membrane</location>
        <topology evidence="1">Multi-pass membrane protein</topology>
    </subcellularLocation>
</comment>
<accession>A0AA88YG61</accession>
<dbReference type="PROSITE" id="PS50262">
    <property type="entry name" value="G_PROTEIN_RECEP_F1_2"/>
    <property type="match status" value="1"/>
</dbReference>
<keyword evidence="2 8" id="KW-0812">Transmembrane</keyword>
<evidence type="ECO:0000256" key="2">
    <source>
        <dbReference type="ARBA" id="ARBA00022692"/>
    </source>
</evidence>
<comment type="caution">
    <text evidence="10">The sequence shown here is derived from an EMBL/GenBank/DDBJ whole genome shotgun (WGS) entry which is preliminary data.</text>
</comment>
<name>A0AA88YG61_PINIB</name>
<gene>
    <name evidence="10" type="ORF">FSP39_021523</name>
</gene>
<dbReference type="AlphaFoldDB" id="A0AA88YG61"/>
<feature type="transmembrane region" description="Helical" evidence="8">
    <location>
        <begin position="155"/>
        <end position="175"/>
    </location>
</feature>
<keyword evidence="6" id="KW-0675">Receptor</keyword>
<feature type="transmembrane region" description="Helical" evidence="8">
    <location>
        <begin position="113"/>
        <end position="134"/>
    </location>
</feature>
<evidence type="ECO:0000313" key="10">
    <source>
        <dbReference type="EMBL" id="KAK3098643.1"/>
    </source>
</evidence>
<keyword evidence="5 8" id="KW-0472">Membrane</keyword>
<feature type="transmembrane region" description="Helical" evidence="8">
    <location>
        <begin position="206"/>
        <end position="229"/>
    </location>
</feature>
<dbReference type="InterPro" id="IPR017452">
    <property type="entry name" value="GPCR_Rhodpsn_7TM"/>
</dbReference>
<evidence type="ECO:0000256" key="5">
    <source>
        <dbReference type="ARBA" id="ARBA00023136"/>
    </source>
</evidence>
<sequence length="377" mass="44298">MDFEFKNGTQENSSVYKTLYYPHYGYGQVSIPDNQRVWIWMDNYIVPTVFTIGVVFNLLTAVVILGTELKKATPCIYWVALSITDNVFLIQKMIPWASRRLYNIYDVAGICQLTYYCNYLSTFLEWWFIVMMMTERILQQYCRKKARKYCSPFRTKCSLITMGIFSIVFHLYLTWTSAVIKYSNMDMCIIIPENAEDIVQLRKVDIVFAFNIPATLVILLTMLCLHRLLQGNRQSTTRFSLRRSNRENHYESTKRQSTPVITINTKTAYLKSFQPKVFTQKASVSLLSITLSLVLLVLCLPYNCLRTKLTMFNDAQMEERHWLQLFNEIYAINFAYKGLLYLLFLPKFRLALWRLLKISIKSVFQKKNEPGMEISDV</sequence>
<evidence type="ECO:0000313" key="11">
    <source>
        <dbReference type="Proteomes" id="UP001186944"/>
    </source>
</evidence>
<feature type="transmembrane region" description="Helical" evidence="8">
    <location>
        <begin position="284"/>
        <end position="303"/>
    </location>
</feature>
<evidence type="ECO:0000256" key="1">
    <source>
        <dbReference type="ARBA" id="ARBA00004141"/>
    </source>
</evidence>
<evidence type="ECO:0000256" key="6">
    <source>
        <dbReference type="ARBA" id="ARBA00023170"/>
    </source>
</evidence>
<keyword evidence="11" id="KW-1185">Reference proteome</keyword>
<protein>
    <recommendedName>
        <fullName evidence="9">G-protein coupled receptors family 1 profile domain-containing protein</fullName>
    </recommendedName>
</protein>
<dbReference type="EMBL" id="VSWD01000007">
    <property type="protein sequence ID" value="KAK3098643.1"/>
    <property type="molecule type" value="Genomic_DNA"/>
</dbReference>
<feature type="domain" description="G-protein coupled receptors family 1 profile" evidence="9">
    <location>
        <begin position="56"/>
        <end position="341"/>
    </location>
</feature>
<keyword evidence="4" id="KW-0297">G-protein coupled receptor</keyword>